<proteinExistence type="predicted"/>
<accession>A0ABS1W5E8</accession>
<organism evidence="2 3">
    <name type="scientific">Paractinoplanes lichenicola</name>
    <dbReference type="NCBI Taxonomy" id="2802976"/>
    <lineage>
        <taxon>Bacteria</taxon>
        <taxon>Bacillati</taxon>
        <taxon>Actinomycetota</taxon>
        <taxon>Actinomycetes</taxon>
        <taxon>Micromonosporales</taxon>
        <taxon>Micromonosporaceae</taxon>
        <taxon>Paractinoplanes</taxon>
    </lineage>
</organism>
<evidence type="ECO:0008006" key="4">
    <source>
        <dbReference type="Google" id="ProtNLM"/>
    </source>
</evidence>
<feature type="transmembrane region" description="Helical" evidence="1">
    <location>
        <begin position="6"/>
        <end position="35"/>
    </location>
</feature>
<dbReference type="EMBL" id="JAENHO010000024">
    <property type="protein sequence ID" value="MBL7261943.1"/>
    <property type="molecule type" value="Genomic_DNA"/>
</dbReference>
<name>A0ABS1W5E8_9ACTN</name>
<protein>
    <recommendedName>
        <fullName evidence="4">Secreted protein</fullName>
    </recommendedName>
</protein>
<evidence type="ECO:0000313" key="3">
    <source>
        <dbReference type="Proteomes" id="UP000598996"/>
    </source>
</evidence>
<keyword evidence="1" id="KW-0472">Membrane</keyword>
<keyword evidence="1" id="KW-1133">Transmembrane helix</keyword>
<comment type="caution">
    <text evidence="2">The sequence shown here is derived from an EMBL/GenBank/DDBJ whole genome shotgun (WGS) entry which is preliminary data.</text>
</comment>
<sequence length="80" mass="8808">MEYTIFAIVAGVTVLCICVELLAAVIPLLVVLTFVPPEERPALAAVLAATDSSRRLRLWPALRVAVEARRLSRRRRGGPR</sequence>
<dbReference type="RefSeq" id="WP_203078498.1">
    <property type="nucleotide sequence ID" value="NZ_JAENHO010000024.1"/>
</dbReference>
<dbReference type="Proteomes" id="UP000598996">
    <property type="component" value="Unassembled WGS sequence"/>
</dbReference>
<keyword evidence="3" id="KW-1185">Reference proteome</keyword>
<evidence type="ECO:0000313" key="2">
    <source>
        <dbReference type="EMBL" id="MBL7261943.1"/>
    </source>
</evidence>
<evidence type="ECO:0000256" key="1">
    <source>
        <dbReference type="SAM" id="Phobius"/>
    </source>
</evidence>
<keyword evidence="1" id="KW-0812">Transmembrane</keyword>
<reference evidence="2 3" key="1">
    <citation type="submission" date="2021-01" db="EMBL/GenBank/DDBJ databases">
        <title>Actinoplanes sp. nov. LDG1-01 isolated from lichen.</title>
        <authorList>
            <person name="Saeng-In P."/>
            <person name="Phongsopitanun W."/>
            <person name="Kanchanasin P."/>
            <person name="Yuki M."/>
            <person name="Kudo T."/>
            <person name="Ohkuma M."/>
            <person name="Tanasupawat S."/>
        </authorList>
    </citation>
    <scope>NUCLEOTIDE SEQUENCE [LARGE SCALE GENOMIC DNA]</scope>
    <source>
        <strain evidence="2 3">LDG1-01</strain>
    </source>
</reference>
<gene>
    <name evidence="2" type="ORF">JKJ07_47505</name>
</gene>